<dbReference type="RefSeq" id="WP_267536762.1">
    <property type="nucleotide sequence ID" value="NZ_JAPNKA010000001.1"/>
</dbReference>
<feature type="region of interest" description="Disordered" evidence="3">
    <location>
        <begin position="1201"/>
        <end position="1225"/>
    </location>
</feature>
<evidence type="ECO:0000256" key="2">
    <source>
        <dbReference type="ARBA" id="ARBA00022803"/>
    </source>
</evidence>
<keyword evidence="5" id="KW-1185">Reference proteome</keyword>
<evidence type="ECO:0000256" key="1">
    <source>
        <dbReference type="ARBA" id="ARBA00022737"/>
    </source>
</evidence>
<name>A0ABT4A8H1_9BACT</name>
<dbReference type="InterPro" id="IPR051012">
    <property type="entry name" value="CellSynth/LPSAsmb/PSIAsmb"/>
</dbReference>
<feature type="compositionally biased region" description="Basic and acidic residues" evidence="3">
    <location>
        <begin position="1201"/>
        <end position="1216"/>
    </location>
</feature>
<sequence>MERLNTLAEDIRHVAGLLAEDVLEPDPDRTDWAGMKVRVDMVRQGLDKVLDGLSGALEEAEEAELKVLVRKRVAGVVARAAALLHATGSAEGCRRLLEKAVRLSEDASQRAELEAGLAEPEVFCRFEYAGWLLGKGQLGKADALLKRVAKDTRQPALKAAARAALRGPRPLKGAPSLFRINGCGVGLYGKRDEAPDGSYIATTFISLIFIPVFPLASYRVREVDGNAYQFYTKESLGPVTRVWQRLVLAGAAGLLLWSGVDGYLNSPERLARLALEEVQSAEATLSREQAIERYRSVIDAHEDASARAQAVDAVVRLSLAGLPTPCTRDAVDAVGRVVRGVSTLPSNFIVGATAARLGERLDGCAREIGQETPADARAALAVVEAGLRVVNGTPALMERQVAIKRSLAERLVKERPLQALALYVELPGKESLNAAQAIIDSFGEAPSLWMETSGAVEAWRRHRDLDKSHKDTVALYLTRLEAAHAAHAKDTALIEEGDEAKLVQALKASPGNQELAVAVAGIARSEGDAKGALATLTALGPVGRLTGEAQMMLGLCHRDLGQLPEADAVLSAFIAEHLEPFQHVQRKYEQESSALEDRLISQARAGQLPTEVTSRLEVASGSEEQQQKIFSEWLSERMEKDPGLEKLREEYLRHQPVVPASLMLGMVKLQRANETEGTARQALLGEAERVFLAIRQEAEGDPRFHLGLGQVYHRLGRAEEGDKELRGVVERKQPELTLEVARVYREMDRIDQARPLAEEVYSTATEETYKHWAASLMARMATDEDEQEKWLRRSDTSSPNIQDSLLELEAERALREGRLEEADRAFAKCVAFRARDAKHSSTSANNAALSLHGRYLATGDVAHLRSAMRHLENAVRLEPDNALVMGNLADAQQYLGTVTVLERWVRTKPLHLKEGEAEELLRVLLGGPLREEVLRAMDRDPALRRSQELSQQEQTLAPGKASAWERQLAWLRLHRDERGLAALAKRLETLPAFEGGSRAEVRRKWESGEMDAKLVKWVAQYVARAEATLKRAKQTNHAPTIAAAWHLLGEVLLWQRDFIEPKAEQLDALVDTYRQAAKLWPQLGVSGDLETALAFAAVERGAAKSEALAKVLKEERRIQTTATMMHHALTGPSGSEVAAVLRAQPELKEAVERARERAKAQPRLSDWVLAKAAGDVVLEQAAAAVFSRQDVELELAIDARLAGDHPREKAEQELFKQGKAQQGRP</sequence>
<organism evidence="4 5">
    <name type="scientific">Archangium lansingense</name>
    <dbReference type="NCBI Taxonomy" id="2995310"/>
    <lineage>
        <taxon>Bacteria</taxon>
        <taxon>Pseudomonadati</taxon>
        <taxon>Myxococcota</taxon>
        <taxon>Myxococcia</taxon>
        <taxon>Myxococcales</taxon>
        <taxon>Cystobacterineae</taxon>
        <taxon>Archangiaceae</taxon>
        <taxon>Archangium</taxon>
    </lineage>
</organism>
<evidence type="ECO:0000256" key="3">
    <source>
        <dbReference type="SAM" id="MobiDB-lite"/>
    </source>
</evidence>
<evidence type="ECO:0000313" key="5">
    <source>
        <dbReference type="Proteomes" id="UP001207654"/>
    </source>
</evidence>
<dbReference type="Gene3D" id="1.25.40.10">
    <property type="entry name" value="Tetratricopeptide repeat domain"/>
    <property type="match status" value="1"/>
</dbReference>
<proteinExistence type="predicted"/>
<dbReference type="SUPFAM" id="SSF48452">
    <property type="entry name" value="TPR-like"/>
    <property type="match status" value="1"/>
</dbReference>
<gene>
    <name evidence="4" type="ORF">OV287_26145</name>
</gene>
<dbReference type="PANTHER" id="PTHR45586">
    <property type="entry name" value="TPR REPEAT-CONTAINING PROTEIN PA4667"/>
    <property type="match status" value="1"/>
</dbReference>
<dbReference type="PANTHER" id="PTHR45586:SF1">
    <property type="entry name" value="LIPOPOLYSACCHARIDE ASSEMBLY PROTEIN B"/>
    <property type="match status" value="1"/>
</dbReference>
<protein>
    <recommendedName>
        <fullName evidence="6">Tetratricopeptide repeat protein</fullName>
    </recommendedName>
</protein>
<evidence type="ECO:0008006" key="6">
    <source>
        <dbReference type="Google" id="ProtNLM"/>
    </source>
</evidence>
<dbReference type="InterPro" id="IPR011990">
    <property type="entry name" value="TPR-like_helical_dom_sf"/>
</dbReference>
<keyword evidence="1" id="KW-0677">Repeat</keyword>
<keyword evidence="2" id="KW-0802">TPR repeat</keyword>
<accession>A0ABT4A8H1</accession>
<comment type="caution">
    <text evidence="4">The sequence shown here is derived from an EMBL/GenBank/DDBJ whole genome shotgun (WGS) entry which is preliminary data.</text>
</comment>
<dbReference type="EMBL" id="JAPNKA010000001">
    <property type="protein sequence ID" value="MCY1077958.1"/>
    <property type="molecule type" value="Genomic_DNA"/>
</dbReference>
<reference evidence="4 5" key="1">
    <citation type="submission" date="2022-11" db="EMBL/GenBank/DDBJ databases">
        <title>Minimal conservation of predation-associated metabolite biosynthetic gene clusters underscores biosynthetic potential of Myxococcota including descriptions for ten novel species: Archangium lansinium sp. nov., Myxococcus landrumus sp. nov., Nannocystis bai.</title>
        <authorList>
            <person name="Ahearne A."/>
            <person name="Stevens C."/>
            <person name="Phillips K."/>
        </authorList>
    </citation>
    <scope>NUCLEOTIDE SEQUENCE [LARGE SCALE GENOMIC DNA]</scope>
    <source>
        <strain evidence="4 5">MIWBW</strain>
    </source>
</reference>
<evidence type="ECO:0000313" key="4">
    <source>
        <dbReference type="EMBL" id="MCY1077958.1"/>
    </source>
</evidence>
<dbReference type="Proteomes" id="UP001207654">
    <property type="component" value="Unassembled WGS sequence"/>
</dbReference>